<evidence type="ECO:0000313" key="2">
    <source>
        <dbReference type="Proteomes" id="UP000827872"/>
    </source>
</evidence>
<keyword evidence="2" id="KW-1185">Reference proteome</keyword>
<evidence type="ECO:0000313" key="1">
    <source>
        <dbReference type="EMBL" id="KAH8002858.1"/>
    </source>
</evidence>
<name>A0ACB8FC53_9SAUR</name>
<protein>
    <submittedName>
        <fullName evidence="1">Uncharacterized protein</fullName>
    </submittedName>
</protein>
<organism evidence="1 2">
    <name type="scientific">Sphaerodactylus townsendi</name>
    <dbReference type="NCBI Taxonomy" id="933632"/>
    <lineage>
        <taxon>Eukaryota</taxon>
        <taxon>Metazoa</taxon>
        <taxon>Chordata</taxon>
        <taxon>Craniata</taxon>
        <taxon>Vertebrata</taxon>
        <taxon>Euteleostomi</taxon>
        <taxon>Lepidosauria</taxon>
        <taxon>Squamata</taxon>
        <taxon>Bifurcata</taxon>
        <taxon>Gekkota</taxon>
        <taxon>Sphaerodactylidae</taxon>
        <taxon>Sphaerodactylus</taxon>
    </lineage>
</organism>
<accession>A0ACB8FC53</accession>
<gene>
    <name evidence="1" type="ORF">K3G42_001851</name>
</gene>
<dbReference type="Proteomes" id="UP000827872">
    <property type="component" value="Linkage Group LG09"/>
</dbReference>
<dbReference type="EMBL" id="CM037622">
    <property type="protein sequence ID" value="KAH8002858.1"/>
    <property type="molecule type" value="Genomic_DNA"/>
</dbReference>
<proteinExistence type="predicted"/>
<comment type="caution">
    <text evidence="1">The sequence shown here is derived from an EMBL/GenBank/DDBJ whole genome shotgun (WGS) entry which is preliminary data.</text>
</comment>
<reference evidence="1" key="1">
    <citation type="submission" date="2021-08" db="EMBL/GenBank/DDBJ databases">
        <title>The first chromosome-level gecko genome reveals the dynamic sex chromosomes of Neotropical dwarf geckos (Sphaerodactylidae: Sphaerodactylus).</title>
        <authorList>
            <person name="Pinto B.J."/>
            <person name="Keating S.E."/>
            <person name="Gamble T."/>
        </authorList>
    </citation>
    <scope>NUCLEOTIDE SEQUENCE</scope>
    <source>
        <strain evidence="1">TG3544</strain>
    </source>
</reference>
<sequence length="103" mass="11607">MVLPYPPISCVYFFLLCITFLFSLKCFKETCIFAILSSTANLSDSFKNLSCAFLVLNEPPTPFLEAKASGKEIPLVSPVSKDDHSFRQFHLPSYFFCHQVLAS</sequence>